<protein>
    <submittedName>
        <fullName evidence="3">Uncharacterized protein</fullName>
    </submittedName>
</protein>
<feature type="non-terminal residue" evidence="3">
    <location>
        <position position="961"/>
    </location>
</feature>
<feature type="compositionally biased region" description="Pro residues" evidence="2">
    <location>
        <begin position="930"/>
        <end position="939"/>
    </location>
</feature>
<accession>A0A0B7B1J5</accession>
<feature type="compositionally biased region" description="Polar residues" evidence="2">
    <location>
        <begin position="51"/>
        <end position="61"/>
    </location>
</feature>
<evidence type="ECO:0000256" key="1">
    <source>
        <dbReference type="SAM" id="Coils"/>
    </source>
</evidence>
<feature type="compositionally biased region" description="Low complexity" evidence="2">
    <location>
        <begin position="39"/>
        <end position="50"/>
    </location>
</feature>
<feature type="region of interest" description="Disordered" evidence="2">
    <location>
        <begin position="921"/>
        <end position="961"/>
    </location>
</feature>
<feature type="coiled-coil region" evidence="1">
    <location>
        <begin position="798"/>
        <end position="846"/>
    </location>
</feature>
<feature type="compositionally biased region" description="Basic and acidic residues" evidence="2">
    <location>
        <begin position="22"/>
        <end position="35"/>
    </location>
</feature>
<sequence length="961" mass="108050">TQFGSSQANQTASPFSNNTGDVVREIEQQLGELKRRISSLEQQTTTSQQSIVSPPGSSAGPTSLFAKLEDIKTQLEDTNSKLRNLNSSSESPAVTSSSTLQSQINSYKDRIGSLMATLQPSNSSQSVSAGNSFQESADAAATGVSNCLHEIRERVLEIGERLDSLEEDDEDSDSEDDEEQTTVEDIREKLAHLTEYIEQHSKLTTSDWTLLRLMTLQKVNLTAASDGKDPMETDSVPEEEKLRLYADKLSLEAVLLSEMAHILQTRDYLQPDDAICREIDSLNSKVILLHQRLDNEVKTMHFEDPQADLLSSYTEVMAEKILVTGQLCSSTCDQNIHIGNDSSSSLQPMLLATEALVRSQIDSYISSYMDKTADEILTLPTHLTARTIVQGELTYSLNQLKSRLKQNPEILKPGQENYQFMFNRLLERQKKVLSTLECYSNQIIHSLAVIIFKESEEMTIVEGPESVLEAMCSELSTIIEKHIQHFKEKCRTAMDTHSARKYDIIVNELRNSRETVLSEIKSKHETYAKNLTSIRDSSLDIPVQSLDSTINNFGEILSLKSNVVATTNFLAELLKLGSAVLSDIELDQDSYSESATGLEKGLVNFVTVLSEALQTEALSKESLARNLTCDSQDSGNDNKQTSESIENIVLRVPNLSLYHVSGQTEIIVREAVLNAQLTFSLFKQKLLHDGEIKRMRVRRPVRTRPELSAEESRDSDETLDLQTDFQALLVPLEEVLENKQEDELEVLRVVLSLVSQMKTSWSEVRGKDHSGVDDQLRQLEQKLQHEVDLAKQRHETHLEVFRQESSKLEKILEEQQQDRDQYEDRCTQLEDELVALQIQHEEEKDRVKQDILTAVHAIRSNDEKSESHLTEKTARLSKELLLQKLNFKKLLGTIKKDVTGRDKTALIQFIDDHITTISLSAEEEEEDSQPPLPNQPPPDSESTIPSTLSGGGWFGRGGWLS</sequence>
<feature type="compositionally biased region" description="Gly residues" evidence="2">
    <location>
        <begin position="949"/>
        <end position="961"/>
    </location>
</feature>
<name>A0A0B7B1J5_9EUPU</name>
<evidence type="ECO:0000256" key="2">
    <source>
        <dbReference type="SAM" id="MobiDB-lite"/>
    </source>
</evidence>
<dbReference type="EMBL" id="HACG01039887">
    <property type="protein sequence ID" value="CEK86752.1"/>
    <property type="molecule type" value="Transcribed_RNA"/>
</dbReference>
<keyword evidence="1" id="KW-0175">Coiled coil</keyword>
<evidence type="ECO:0000313" key="3">
    <source>
        <dbReference type="EMBL" id="CEK86752.1"/>
    </source>
</evidence>
<feature type="compositionally biased region" description="Low complexity" evidence="2">
    <location>
        <begin position="87"/>
        <end position="98"/>
    </location>
</feature>
<feature type="region of interest" description="Disordered" evidence="2">
    <location>
        <begin position="82"/>
        <end position="102"/>
    </location>
</feature>
<reference evidence="3" key="1">
    <citation type="submission" date="2014-12" db="EMBL/GenBank/DDBJ databases">
        <title>Insight into the proteome of Arion vulgaris.</title>
        <authorList>
            <person name="Aradska J."/>
            <person name="Bulat T."/>
            <person name="Smidak R."/>
            <person name="Sarate P."/>
            <person name="Gangsoo J."/>
            <person name="Sialana F."/>
            <person name="Bilban M."/>
            <person name="Lubec G."/>
        </authorList>
    </citation>
    <scope>NUCLEOTIDE SEQUENCE</scope>
    <source>
        <tissue evidence="3">Skin</tissue>
    </source>
</reference>
<feature type="non-terminal residue" evidence="3">
    <location>
        <position position="1"/>
    </location>
</feature>
<feature type="compositionally biased region" description="Polar residues" evidence="2">
    <location>
        <begin position="1"/>
        <end position="20"/>
    </location>
</feature>
<dbReference type="AlphaFoldDB" id="A0A0B7B1J5"/>
<feature type="compositionally biased region" description="Acidic residues" evidence="2">
    <location>
        <begin position="165"/>
        <end position="182"/>
    </location>
</feature>
<feature type="region of interest" description="Disordered" evidence="2">
    <location>
        <begin position="1"/>
        <end position="63"/>
    </location>
</feature>
<organism evidence="3">
    <name type="scientific">Arion vulgaris</name>
    <dbReference type="NCBI Taxonomy" id="1028688"/>
    <lineage>
        <taxon>Eukaryota</taxon>
        <taxon>Metazoa</taxon>
        <taxon>Spiralia</taxon>
        <taxon>Lophotrochozoa</taxon>
        <taxon>Mollusca</taxon>
        <taxon>Gastropoda</taxon>
        <taxon>Heterobranchia</taxon>
        <taxon>Euthyneura</taxon>
        <taxon>Panpulmonata</taxon>
        <taxon>Eupulmonata</taxon>
        <taxon>Stylommatophora</taxon>
        <taxon>Helicina</taxon>
        <taxon>Arionoidea</taxon>
        <taxon>Arionidae</taxon>
        <taxon>Arion</taxon>
    </lineage>
</organism>
<proteinExistence type="predicted"/>
<gene>
    <name evidence="3" type="primary">ORF155522</name>
</gene>
<feature type="region of interest" description="Disordered" evidence="2">
    <location>
        <begin position="159"/>
        <end position="182"/>
    </location>
</feature>